<dbReference type="PANTHER" id="PTHR34191:SF20">
    <property type="entry name" value="LATE EMBRYOGENESIS ABUNDANT PROTEIN (LEA) FAMILY PROTEIN"/>
    <property type="match status" value="1"/>
</dbReference>
<feature type="compositionally biased region" description="Polar residues" evidence="1">
    <location>
        <begin position="1"/>
        <end position="22"/>
    </location>
</feature>
<feature type="compositionally biased region" description="Polar residues" evidence="1">
    <location>
        <begin position="42"/>
        <end position="59"/>
    </location>
</feature>
<dbReference type="Proteomes" id="UP000222542">
    <property type="component" value="Unassembled WGS sequence"/>
</dbReference>
<proteinExistence type="predicted"/>
<feature type="region of interest" description="Disordered" evidence="1">
    <location>
        <begin position="1"/>
        <end position="64"/>
    </location>
</feature>
<dbReference type="AlphaFoldDB" id="A0A1U8H2Z3"/>
<dbReference type="Gramene" id="PHT82218">
    <property type="protein sequence ID" value="PHT82218"/>
    <property type="gene ID" value="T459_15233"/>
</dbReference>
<reference evidence="2 3" key="2">
    <citation type="journal article" date="2017" name="Genome Biol.">
        <title>New reference genome sequences of hot pepper reveal the massive evolution of plant disease-resistance genes by retroduplication.</title>
        <authorList>
            <person name="Kim S."/>
            <person name="Park J."/>
            <person name="Yeom S.I."/>
            <person name="Kim Y.M."/>
            <person name="Seo E."/>
            <person name="Kim K.T."/>
            <person name="Kim M.S."/>
            <person name="Lee J.M."/>
            <person name="Cheong K."/>
            <person name="Shin H.S."/>
            <person name="Kim S.B."/>
            <person name="Han K."/>
            <person name="Lee J."/>
            <person name="Park M."/>
            <person name="Lee H.A."/>
            <person name="Lee H.Y."/>
            <person name="Lee Y."/>
            <person name="Oh S."/>
            <person name="Lee J.H."/>
            <person name="Choi E."/>
            <person name="Choi E."/>
            <person name="Lee S.E."/>
            <person name="Jeon J."/>
            <person name="Kim H."/>
            <person name="Choi G."/>
            <person name="Song H."/>
            <person name="Lee J."/>
            <person name="Lee S.C."/>
            <person name="Kwon J.K."/>
            <person name="Lee H.Y."/>
            <person name="Koo N."/>
            <person name="Hong Y."/>
            <person name="Kim R.W."/>
            <person name="Kang W.H."/>
            <person name="Huh J.H."/>
            <person name="Kang B.C."/>
            <person name="Yang T.J."/>
            <person name="Lee Y.H."/>
            <person name="Bennetzen J.L."/>
            <person name="Choi D."/>
        </authorList>
    </citation>
    <scope>NUCLEOTIDE SEQUENCE [LARGE SCALE GENOMIC DNA]</scope>
    <source>
        <strain evidence="3">cv. CM334</strain>
    </source>
</reference>
<comment type="caution">
    <text evidence="2">The sequence shown here is derived from an EMBL/GenBank/DDBJ whole genome shotgun (WGS) entry which is preliminary data.</text>
</comment>
<dbReference type="InterPro" id="IPR039624">
    <property type="entry name" value="LEA1/2/D7/KIN2"/>
</dbReference>
<accession>A0A1U8H2Z3</accession>
<name>A0A1U8H2Z3_CAPAN</name>
<gene>
    <name evidence="2" type="ORF">T459_15233</name>
</gene>
<reference evidence="2 3" key="1">
    <citation type="journal article" date="2014" name="Nat. Genet.">
        <title>Genome sequence of the hot pepper provides insights into the evolution of pungency in Capsicum species.</title>
        <authorList>
            <person name="Kim S."/>
            <person name="Park M."/>
            <person name="Yeom S.I."/>
            <person name="Kim Y.M."/>
            <person name="Lee J.M."/>
            <person name="Lee H.A."/>
            <person name="Seo E."/>
            <person name="Choi J."/>
            <person name="Cheong K."/>
            <person name="Kim K.T."/>
            <person name="Jung K."/>
            <person name="Lee G.W."/>
            <person name="Oh S.K."/>
            <person name="Bae C."/>
            <person name="Kim S.B."/>
            <person name="Lee H.Y."/>
            <person name="Kim S.Y."/>
            <person name="Kim M.S."/>
            <person name="Kang B.C."/>
            <person name="Jo Y.D."/>
            <person name="Yang H.B."/>
            <person name="Jeong H.J."/>
            <person name="Kang W.H."/>
            <person name="Kwon J.K."/>
            <person name="Shin C."/>
            <person name="Lim J.Y."/>
            <person name="Park J.H."/>
            <person name="Huh J.H."/>
            <person name="Kim J.S."/>
            <person name="Kim B.D."/>
            <person name="Cohen O."/>
            <person name="Paran I."/>
            <person name="Suh M.C."/>
            <person name="Lee S.B."/>
            <person name="Kim Y.K."/>
            <person name="Shin Y."/>
            <person name="Noh S.J."/>
            <person name="Park J."/>
            <person name="Seo Y.S."/>
            <person name="Kwon S.Y."/>
            <person name="Kim H.A."/>
            <person name="Park J.M."/>
            <person name="Kim H.J."/>
            <person name="Choi S.B."/>
            <person name="Bosland P.W."/>
            <person name="Reeves G."/>
            <person name="Jo S.H."/>
            <person name="Lee B.W."/>
            <person name="Cho H.T."/>
            <person name="Choi H.S."/>
            <person name="Lee M.S."/>
            <person name="Yu Y."/>
            <person name="Do Choi Y."/>
            <person name="Park B.S."/>
            <person name="van Deynze A."/>
            <person name="Ashrafi H."/>
            <person name="Hill T."/>
            <person name="Kim W.T."/>
            <person name="Pai H.S."/>
            <person name="Ahn H.K."/>
            <person name="Yeam I."/>
            <person name="Giovannoni J.J."/>
            <person name="Rose J.K."/>
            <person name="Sorensen I."/>
            <person name="Lee S.J."/>
            <person name="Kim R.W."/>
            <person name="Choi I.Y."/>
            <person name="Choi B.S."/>
            <person name="Lim J.S."/>
            <person name="Lee Y.H."/>
            <person name="Choi D."/>
        </authorList>
    </citation>
    <scope>NUCLEOTIDE SEQUENCE [LARGE SCALE GENOMIC DNA]</scope>
    <source>
        <strain evidence="3">cv. CM334</strain>
    </source>
</reference>
<sequence>MASNQFNAGESHGQAQANTEQWMDSAKGMANTAVDKAENAAQRASETADQQNTDQNAGFLQQKGEQMMHMAQGAIDGVKNSLGIGSEKK</sequence>
<dbReference type="EMBL" id="AYRZ02000005">
    <property type="protein sequence ID" value="PHT82218.1"/>
    <property type="molecule type" value="Genomic_DNA"/>
</dbReference>
<protein>
    <recommendedName>
        <fullName evidence="4">Late embryogenesis abundant protein 1-like</fullName>
    </recommendedName>
</protein>
<dbReference type="OrthoDB" id="1894923at2759"/>
<dbReference type="SMR" id="A0A1U8H2Z3"/>
<evidence type="ECO:0000313" key="3">
    <source>
        <dbReference type="Proteomes" id="UP000222542"/>
    </source>
</evidence>
<organism evidence="2 3">
    <name type="scientific">Capsicum annuum</name>
    <name type="common">Capsicum pepper</name>
    <dbReference type="NCBI Taxonomy" id="4072"/>
    <lineage>
        <taxon>Eukaryota</taxon>
        <taxon>Viridiplantae</taxon>
        <taxon>Streptophyta</taxon>
        <taxon>Embryophyta</taxon>
        <taxon>Tracheophyta</taxon>
        <taxon>Spermatophyta</taxon>
        <taxon>Magnoliopsida</taxon>
        <taxon>eudicotyledons</taxon>
        <taxon>Gunneridae</taxon>
        <taxon>Pentapetalae</taxon>
        <taxon>asterids</taxon>
        <taxon>lamiids</taxon>
        <taxon>Solanales</taxon>
        <taxon>Solanaceae</taxon>
        <taxon>Solanoideae</taxon>
        <taxon>Capsiceae</taxon>
        <taxon>Capsicum</taxon>
    </lineage>
</organism>
<dbReference type="PANTHER" id="PTHR34191">
    <property type="entry name" value="LATE EMBRYOGENESIS ABUNDANT PROTEIN (LEA) FAMILY PROTEIN"/>
    <property type="match status" value="1"/>
</dbReference>
<evidence type="ECO:0008006" key="4">
    <source>
        <dbReference type="Google" id="ProtNLM"/>
    </source>
</evidence>
<dbReference type="OMA" id="ANTEQWM"/>
<keyword evidence="3" id="KW-1185">Reference proteome</keyword>
<dbReference type="KEGG" id="cann:107872662"/>
<evidence type="ECO:0000313" key="2">
    <source>
        <dbReference type="EMBL" id="PHT82218.1"/>
    </source>
</evidence>
<evidence type="ECO:0000256" key="1">
    <source>
        <dbReference type="SAM" id="MobiDB-lite"/>
    </source>
</evidence>
<dbReference type="STRING" id="4072.A0A1U8H2Z3"/>